<comment type="caution">
    <text evidence="1">The sequence shown here is derived from an EMBL/GenBank/DDBJ whole genome shotgun (WGS) entry which is preliminary data.</text>
</comment>
<protein>
    <submittedName>
        <fullName evidence="1">Uncharacterized protein</fullName>
    </submittedName>
</protein>
<dbReference type="AlphaFoldDB" id="A0A7J6WJS3"/>
<sequence length="123" mass="14574">MYINIIAFISTKREDAGLQNSYKIYPKMLERNIGSSFLAFLLYPFKGRISSSKLVLITRRWTCLSYGKYRINIRDVMNFTGNISVDDVSERKIRFTSNLPLKELLEKIEDIQRWDSEYENKMD</sequence>
<evidence type="ECO:0000313" key="2">
    <source>
        <dbReference type="Proteomes" id="UP000554482"/>
    </source>
</evidence>
<proteinExistence type="predicted"/>
<dbReference type="Proteomes" id="UP000554482">
    <property type="component" value="Unassembled WGS sequence"/>
</dbReference>
<feature type="non-terminal residue" evidence="1">
    <location>
        <position position="1"/>
    </location>
</feature>
<gene>
    <name evidence="1" type="ORF">FRX31_013708</name>
</gene>
<name>A0A7J6WJS3_THATH</name>
<accession>A0A7J6WJS3</accession>
<keyword evidence="2" id="KW-1185">Reference proteome</keyword>
<organism evidence="1 2">
    <name type="scientific">Thalictrum thalictroides</name>
    <name type="common">Rue-anemone</name>
    <name type="synonym">Anemone thalictroides</name>
    <dbReference type="NCBI Taxonomy" id="46969"/>
    <lineage>
        <taxon>Eukaryota</taxon>
        <taxon>Viridiplantae</taxon>
        <taxon>Streptophyta</taxon>
        <taxon>Embryophyta</taxon>
        <taxon>Tracheophyta</taxon>
        <taxon>Spermatophyta</taxon>
        <taxon>Magnoliopsida</taxon>
        <taxon>Ranunculales</taxon>
        <taxon>Ranunculaceae</taxon>
        <taxon>Thalictroideae</taxon>
        <taxon>Thalictrum</taxon>
    </lineage>
</organism>
<dbReference type="EMBL" id="JABWDY010015623">
    <property type="protein sequence ID" value="KAF5196705.1"/>
    <property type="molecule type" value="Genomic_DNA"/>
</dbReference>
<reference evidence="1 2" key="1">
    <citation type="submission" date="2020-06" db="EMBL/GenBank/DDBJ databases">
        <title>Transcriptomic and genomic resources for Thalictrum thalictroides and T. hernandezii: Facilitating candidate gene discovery in an emerging model plant lineage.</title>
        <authorList>
            <person name="Arias T."/>
            <person name="Riano-Pachon D.M."/>
            <person name="Di Stilio V.S."/>
        </authorList>
    </citation>
    <scope>NUCLEOTIDE SEQUENCE [LARGE SCALE GENOMIC DNA]</scope>
    <source>
        <strain evidence="2">cv. WT478/WT964</strain>
        <tissue evidence="1">Leaves</tissue>
    </source>
</reference>
<evidence type="ECO:0000313" key="1">
    <source>
        <dbReference type="EMBL" id="KAF5196705.1"/>
    </source>
</evidence>